<evidence type="ECO:0000259" key="1">
    <source>
        <dbReference type="PROSITE" id="PS51186"/>
    </source>
</evidence>
<keyword evidence="3" id="KW-1185">Reference proteome</keyword>
<feature type="domain" description="N-acetyltransferase" evidence="1">
    <location>
        <begin position="155"/>
        <end position="283"/>
    </location>
</feature>
<evidence type="ECO:0000313" key="2">
    <source>
        <dbReference type="EMBL" id="MBU6114835.1"/>
    </source>
</evidence>
<evidence type="ECO:0000313" key="3">
    <source>
        <dbReference type="Proteomes" id="UP000770161"/>
    </source>
</evidence>
<proteinExistence type="predicted"/>
<dbReference type="PROSITE" id="PS51186">
    <property type="entry name" value="GNAT"/>
    <property type="match status" value="1"/>
</dbReference>
<organism evidence="2 3">
    <name type="scientific">Mammaliicoccus lentus</name>
    <name type="common">Staphylococcus lentus</name>
    <dbReference type="NCBI Taxonomy" id="42858"/>
    <lineage>
        <taxon>Bacteria</taxon>
        <taxon>Bacillati</taxon>
        <taxon>Bacillota</taxon>
        <taxon>Bacilli</taxon>
        <taxon>Bacillales</taxon>
        <taxon>Staphylococcaceae</taxon>
        <taxon>Mammaliicoccus</taxon>
    </lineage>
</organism>
<dbReference type="Proteomes" id="UP000770161">
    <property type="component" value="Unassembled WGS sequence"/>
</dbReference>
<reference evidence="2 3" key="1">
    <citation type="submission" date="2021-06" db="EMBL/GenBank/DDBJ databases">
        <title>Staphylococcus lentus K169 genome sequencing.</title>
        <authorList>
            <person name="Sundareshan S."/>
            <person name="Akhila D.S."/>
            <person name="Prachi D."/>
            <person name="Sivakumar R."/>
            <person name="Rajendhran J."/>
            <person name="Isloor S."/>
            <person name="Hegde N.R."/>
        </authorList>
    </citation>
    <scope>NUCLEOTIDE SEQUENCE [LARGE SCALE GENOMIC DNA]</scope>
    <source>
        <strain evidence="2 3">K169</strain>
    </source>
</reference>
<dbReference type="InterPro" id="IPR000182">
    <property type="entry name" value="GNAT_dom"/>
</dbReference>
<name>A0ABS6GZE3_MAMLE</name>
<protein>
    <recommendedName>
        <fullName evidence="1">N-acetyltransferase domain-containing protein</fullName>
    </recommendedName>
</protein>
<sequence>MYWEVYESNRVPEEIFQSLQNTNGKFNLAERLIYFIKEGKYKEYYLAGIIENKEVLGIIIHTPPFPIQIVILNNEMKLIDYISEKLSSYSNIQMGIVGDKDYTIKLAEKLYSNWYVAIHEGVYVCHKVINKFDSVKGHSRITKNDDIILLKKWYENFMLETGLVTELKNLNRDEENNIILNWIENEAGQLFIDKNKAVSFVKYLGVGEIFAHVAMVYTPHEYRGNGYAAKNVSLLTKRLLEDYKYTTLYTDLENPTSNKIYKQIGYVQVGEFVKILPKNEIMS</sequence>
<accession>A0ABS6GZE3</accession>
<gene>
    <name evidence="2" type="ORF">KQ656_12765</name>
</gene>
<dbReference type="RefSeq" id="WP_216683923.1">
    <property type="nucleotide sequence ID" value="NZ_JAHLZN010000037.1"/>
</dbReference>
<comment type="caution">
    <text evidence="2">The sequence shown here is derived from an EMBL/GenBank/DDBJ whole genome shotgun (WGS) entry which is preliminary data.</text>
</comment>
<dbReference type="Pfam" id="PF08445">
    <property type="entry name" value="FR47"/>
    <property type="match status" value="1"/>
</dbReference>
<dbReference type="EMBL" id="JAHLZN010000037">
    <property type="protein sequence ID" value="MBU6114835.1"/>
    <property type="molecule type" value="Genomic_DNA"/>
</dbReference>
<dbReference type="InterPro" id="IPR013653">
    <property type="entry name" value="GCN5-like_dom"/>
</dbReference>